<evidence type="ECO:0000259" key="1">
    <source>
        <dbReference type="Pfam" id="PF00535"/>
    </source>
</evidence>
<dbReference type="InterPro" id="IPR050834">
    <property type="entry name" value="Glycosyltransf_2"/>
</dbReference>
<proteinExistence type="predicted"/>
<feature type="domain" description="Glycosyltransferase 2-like" evidence="1">
    <location>
        <begin position="2"/>
        <end position="123"/>
    </location>
</feature>
<keyword evidence="3" id="KW-1185">Reference proteome</keyword>
<sequence>MLLRCVESLGQLIPHQYFEITIVVCDNNNQPMAAELLTSIQAAAQHPVEYVHEAKAGIPFARNAALQTARSLTPNWIAFVDDDEVLDPNWLVEMAEAIQNWPAEIYHGWTQSTPEDLDAPWAFHRPKNKRASGAVMATAGTDNVLFSTKAVDGLMFDEALRFSGGEDLDFFYRATDRGAKIIWVPTAIARESTPLSRLSFQYQVRRAYSVANVQAYISRKRLGARRAITKTTPKAFGRLLGGIAGTLGSSFMLLVNQHRGRQMLLSSAKKVASSIGLLRGVNMKLGNIYQKIDGS</sequence>
<evidence type="ECO:0000313" key="3">
    <source>
        <dbReference type="Proteomes" id="UP000199598"/>
    </source>
</evidence>
<dbReference type="InterPro" id="IPR001173">
    <property type="entry name" value="Glyco_trans_2-like"/>
</dbReference>
<dbReference type="Proteomes" id="UP000199598">
    <property type="component" value="Unassembled WGS sequence"/>
</dbReference>
<dbReference type="Gene3D" id="3.90.550.10">
    <property type="entry name" value="Spore Coat Polysaccharide Biosynthesis Protein SpsA, Chain A"/>
    <property type="match status" value="1"/>
</dbReference>
<protein>
    <submittedName>
        <fullName evidence="2">Succinoglycan biosynthesis protein ExoM</fullName>
    </submittedName>
</protein>
<name>A0A1I3ZYF1_9HYPH</name>
<comment type="caution">
    <text evidence="2">The sequence shown here is derived from an EMBL/GenBank/DDBJ whole genome shotgun (WGS) entry which is preliminary data.</text>
</comment>
<organism evidence="2 3">
    <name type="scientific">Pseudovibrio ascidiaceicola</name>
    <dbReference type="NCBI Taxonomy" id="285279"/>
    <lineage>
        <taxon>Bacteria</taxon>
        <taxon>Pseudomonadati</taxon>
        <taxon>Pseudomonadota</taxon>
        <taxon>Alphaproteobacteria</taxon>
        <taxon>Hyphomicrobiales</taxon>
        <taxon>Stappiaceae</taxon>
        <taxon>Pseudovibrio</taxon>
    </lineage>
</organism>
<dbReference type="CDD" id="cd00761">
    <property type="entry name" value="Glyco_tranf_GTA_type"/>
    <property type="match status" value="1"/>
</dbReference>
<reference evidence="2 3" key="1">
    <citation type="submission" date="2016-10" db="EMBL/GenBank/DDBJ databases">
        <authorList>
            <person name="Varghese N."/>
            <person name="Submissions S."/>
        </authorList>
    </citation>
    <scope>NUCLEOTIDE SEQUENCE [LARGE SCALE GENOMIC DNA]</scope>
    <source>
        <strain evidence="2 3">DSM 16392</strain>
    </source>
</reference>
<dbReference type="EMBL" id="FOSK01000005">
    <property type="protein sequence ID" value="SFK48676.1"/>
    <property type="molecule type" value="Genomic_DNA"/>
</dbReference>
<evidence type="ECO:0000313" key="2">
    <source>
        <dbReference type="EMBL" id="SFK48676.1"/>
    </source>
</evidence>
<dbReference type="PANTHER" id="PTHR43685">
    <property type="entry name" value="GLYCOSYLTRANSFERASE"/>
    <property type="match status" value="1"/>
</dbReference>
<dbReference type="InterPro" id="IPR029044">
    <property type="entry name" value="Nucleotide-diphossugar_trans"/>
</dbReference>
<gene>
    <name evidence="2" type="ORF">SAMN04488518_105338</name>
</gene>
<accession>A0A1I3ZYF1</accession>
<dbReference type="PANTHER" id="PTHR43685:SF11">
    <property type="entry name" value="GLYCOSYLTRANSFERASE TAGX-RELATED"/>
    <property type="match status" value="1"/>
</dbReference>
<dbReference type="Pfam" id="PF00535">
    <property type="entry name" value="Glycos_transf_2"/>
    <property type="match status" value="1"/>
</dbReference>
<dbReference type="SUPFAM" id="SSF53448">
    <property type="entry name" value="Nucleotide-diphospho-sugar transferases"/>
    <property type="match status" value="1"/>
</dbReference>